<keyword evidence="4" id="KW-1185">Reference proteome</keyword>
<dbReference type="InterPro" id="IPR023393">
    <property type="entry name" value="START-like_dom_sf"/>
</dbReference>
<evidence type="ECO:0000259" key="2">
    <source>
        <dbReference type="Pfam" id="PF08327"/>
    </source>
</evidence>
<dbReference type="Gene3D" id="3.30.530.20">
    <property type="match status" value="1"/>
</dbReference>
<reference evidence="3 4" key="1">
    <citation type="submission" date="2017-11" db="EMBL/GenBank/DDBJ databases">
        <title>Genomic Encyclopedia of Archaeal and Bacterial Type Strains, Phase II (KMG-II): From Individual Species to Whole Genera.</title>
        <authorList>
            <person name="Goeker M."/>
        </authorList>
    </citation>
    <scope>NUCLEOTIDE SEQUENCE [LARGE SCALE GENOMIC DNA]</scope>
    <source>
        <strain evidence="3 4">DSM 27763</strain>
    </source>
</reference>
<dbReference type="SUPFAM" id="SSF55961">
    <property type="entry name" value="Bet v1-like"/>
    <property type="match status" value="1"/>
</dbReference>
<name>A0A0B2BBH3_9ACTN</name>
<accession>A0A0B2BBH3</accession>
<dbReference type="RefSeq" id="WP_039359335.1">
    <property type="nucleotide sequence ID" value="NZ_PGEZ01000002.1"/>
</dbReference>
<dbReference type="InterPro" id="IPR013538">
    <property type="entry name" value="ASHA1/2-like_C"/>
</dbReference>
<dbReference type="AlphaFoldDB" id="A0A0B2BBH3"/>
<dbReference type="Proteomes" id="UP000230842">
    <property type="component" value="Unassembled WGS sequence"/>
</dbReference>
<dbReference type="EMBL" id="PGEZ01000002">
    <property type="protein sequence ID" value="PJJ53789.1"/>
    <property type="molecule type" value="Genomic_DNA"/>
</dbReference>
<dbReference type="Pfam" id="PF08327">
    <property type="entry name" value="AHSA1"/>
    <property type="match status" value="1"/>
</dbReference>
<evidence type="ECO:0000313" key="4">
    <source>
        <dbReference type="Proteomes" id="UP000230842"/>
    </source>
</evidence>
<proteinExistence type="inferred from homology"/>
<protein>
    <submittedName>
        <fullName evidence="3">Uncharacterized protein YndB with AHSA1/START domain</fullName>
    </submittedName>
</protein>
<evidence type="ECO:0000256" key="1">
    <source>
        <dbReference type="ARBA" id="ARBA00006817"/>
    </source>
</evidence>
<comment type="similarity">
    <text evidence="1">Belongs to the AHA1 family.</text>
</comment>
<evidence type="ECO:0000313" key="3">
    <source>
        <dbReference type="EMBL" id="PJJ53789.1"/>
    </source>
</evidence>
<gene>
    <name evidence="3" type="ORF">CLV56_3285</name>
</gene>
<feature type="domain" description="Activator of Hsp90 ATPase homologue 1/2-like C-terminal" evidence="2">
    <location>
        <begin position="24"/>
        <end position="155"/>
    </location>
</feature>
<comment type="caution">
    <text evidence="3">The sequence shown here is derived from an EMBL/GenBank/DDBJ whole genome shotgun (WGS) entry which is preliminary data.</text>
</comment>
<organism evidence="3 4">
    <name type="scientific">Mumia flava</name>
    <dbReference type="NCBI Taxonomy" id="1348852"/>
    <lineage>
        <taxon>Bacteria</taxon>
        <taxon>Bacillati</taxon>
        <taxon>Actinomycetota</taxon>
        <taxon>Actinomycetes</taxon>
        <taxon>Propionibacteriales</taxon>
        <taxon>Nocardioidaceae</taxon>
        <taxon>Mumia</taxon>
    </lineage>
</organism>
<dbReference type="OrthoDB" id="5185819at2"/>
<sequence>MSDLTVTAAPGTSTIEITRTFAGTPAQLFHAHVDDEWQKKWLGPEKYETEIGVNEVRDGGRWRWTQRDTDGNVYGFRGVYHGEPSVENGITRTFEFDGVPGHVSLETIRFVDLGDDRTRIEVVSAFASVEDRDGMAQSGMEAGMEEGYVRLDALLADS</sequence>